<keyword evidence="3 7" id="KW-0547">Nucleotide-binding</keyword>
<dbReference type="InterPro" id="IPR023631">
    <property type="entry name" value="Amidase_dom"/>
</dbReference>
<sequence length="479" mass="51943">MARLEEMTLFEAVEGVRGGLIEREELFDAFLQRIRRLNPEYGAFITVNEVGAEKGSGAGGPNGSVEGAPIAVKDCICTKGVRTTCGSKILKDYVPPYDATVVSRIKSEGGRVIGKTNMDEFAMGSSTENSGFFVCRNPWDKSRVPGGSSGGSAVAVSARMALAALGSDTGGSVRCPASFCGIVAMKATYGLVSRYGLVAYANSLEQIGPMTRDVRDCALLLNVISGHDPRDCTTIPGRKVDYLEFLEKEVKGLRIGVPREFFGEGTDRGVEREVWNGIHALEGLGASWHDASLPSLKYALPAYYIIAMSEASSNLARFDGMRYGTREEDDGLNWEESFSKTRGANFGSEVKRRIILGTFALSSGYYEEYYLNALKARTLIRRDFERLFKEFDVLVGPTMPTPAFRIGEKVEDPLEMYMSDIDTVSVNLAGIPAISVPCGFANGLPVGLQIMGPPLGEGKVITAARRLEEELGLELRPPV</sequence>
<dbReference type="GO" id="GO:0005524">
    <property type="term" value="F:ATP binding"/>
    <property type="evidence" value="ECO:0007669"/>
    <property type="project" value="UniProtKB-KW"/>
</dbReference>
<dbReference type="PROSITE" id="PS00571">
    <property type="entry name" value="AMIDASES"/>
    <property type="match status" value="1"/>
</dbReference>
<dbReference type="EMBL" id="RXGA01000002">
    <property type="protein sequence ID" value="RWX73872.1"/>
    <property type="molecule type" value="Genomic_DNA"/>
</dbReference>
<keyword evidence="5 7" id="KW-0648">Protein biosynthesis</keyword>
<dbReference type="NCBIfam" id="TIGR00132">
    <property type="entry name" value="gatA"/>
    <property type="match status" value="1"/>
</dbReference>
<dbReference type="GO" id="GO:0016740">
    <property type="term" value="F:transferase activity"/>
    <property type="evidence" value="ECO:0007669"/>
    <property type="project" value="UniProtKB-KW"/>
</dbReference>
<evidence type="ECO:0000313" key="9">
    <source>
        <dbReference type="EMBL" id="RWX73872.1"/>
    </source>
</evidence>
<dbReference type="EC" id="6.3.5.7" evidence="7"/>
<dbReference type="InterPro" id="IPR036928">
    <property type="entry name" value="AS_sf"/>
</dbReference>
<gene>
    <name evidence="7" type="primary">gatA</name>
    <name evidence="9" type="ORF">Metus_0651</name>
</gene>
<feature type="active site" description="Acyl-ester intermediate" evidence="7">
    <location>
        <position position="172"/>
    </location>
</feature>
<protein>
    <recommendedName>
        <fullName evidence="7">Glutamyl-tRNA(Gln) amidotransferase subunit A</fullName>
        <shortName evidence="7">Glu-ADT subunit A</shortName>
        <ecNumber evidence="7">6.3.5.7</ecNumber>
    </recommendedName>
</protein>
<evidence type="ECO:0000256" key="3">
    <source>
        <dbReference type="ARBA" id="ARBA00022741"/>
    </source>
</evidence>
<dbReference type="GO" id="GO:0030956">
    <property type="term" value="C:glutamyl-tRNA(Gln) amidotransferase complex"/>
    <property type="evidence" value="ECO:0007669"/>
    <property type="project" value="InterPro"/>
</dbReference>
<comment type="function">
    <text evidence="7">Allows the formation of correctly charged Gln-tRNA(Gln) through the transamidation of misacylated Glu-tRNA(Gln) in organisms which lack glutaminyl-tRNA synthetase. The reaction takes place in the presence of glutamine and ATP through an activated gamma-phospho-Glu-tRNA(Gln).</text>
</comment>
<feature type="active site" description="Charge relay system" evidence="7">
    <location>
        <position position="73"/>
    </location>
</feature>
<proteinExistence type="inferred from homology"/>
<dbReference type="PANTHER" id="PTHR11895">
    <property type="entry name" value="TRANSAMIDASE"/>
    <property type="match status" value="1"/>
</dbReference>
<accession>A0A3S3S0P5</accession>
<dbReference type="HAMAP" id="MF_00120">
    <property type="entry name" value="GatA"/>
    <property type="match status" value="1"/>
</dbReference>
<name>A0A3S3S0P5_METS7</name>
<feature type="domain" description="Amidase" evidence="8">
    <location>
        <begin position="25"/>
        <end position="460"/>
    </location>
</feature>
<evidence type="ECO:0000256" key="4">
    <source>
        <dbReference type="ARBA" id="ARBA00022840"/>
    </source>
</evidence>
<dbReference type="GO" id="GO:0006412">
    <property type="term" value="P:translation"/>
    <property type="evidence" value="ECO:0007669"/>
    <property type="project" value="UniProtKB-UniRule"/>
</dbReference>
<evidence type="ECO:0000256" key="7">
    <source>
        <dbReference type="HAMAP-Rule" id="MF_00120"/>
    </source>
</evidence>
<dbReference type="Proteomes" id="UP000288215">
    <property type="component" value="Unassembled WGS sequence"/>
</dbReference>
<dbReference type="GO" id="GO:0050567">
    <property type="term" value="F:glutaminyl-tRNA synthase (glutamine-hydrolyzing) activity"/>
    <property type="evidence" value="ECO:0007669"/>
    <property type="project" value="UniProtKB-UniRule"/>
</dbReference>
<evidence type="ECO:0000256" key="5">
    <source>
        <dbReference type="ARBA" id="ARBA00022917"/>
    </source>
</evidence>
<evidence type="ECO:0000259" key="8">
    <source>
        <dbReference type="Pfam" id="PF01425"/>
    </source>
</evidence>
<keyword evidence="4 7" id="KW-0067">ATP-binding</keyword>
<dbReference type="AlphaFoldDB" id="A0A3S3S0P5"/>
<dbReference type="InterPro" id="IPR004412">
    <property type="entry name" value="GatA"/>
</dbReference>
<dbReference type="Gene3D" id="3.90.1300.10">
    <property type="entry name" value="Amidase signature (AS) domain"/>
    <property type="match status" value="1"/>
</dbReference>
<keyword evidence="2 7" id="KW-0436">Ligase</keyword>
<dbReference type="PANTHER" id="PTHR11895:SF7">
    <property type="entry name" value="GLUTAMYL-TRNA(GLN) AMIDOTRANSFERASE SUBUNIT A, MITOCHONDRIAL"/>
    <property type="match status" value="1"/>
</dbReference>
<dbReference type="InterPro" id="IPR000120">
    <property type="entry name" value="Amidase"/>
</dbReference>
<evidence type="ECO:0000313" key="10">
    <source>
        <dbReference type="Proteomes" id="UP000288215"/>
    </source>
</evidence>
<comment type="similarity">
    <text evidence="1 7">Belongs to the amidase family. GatA subfamily.</text>
</comment>
<keyword evidence="9" id="KW-0808">Transferase</keyword>
<dbReference type="Pfam" id="PF01425">
    <property type="entry name" value="Amidase"/>
    <property type="match status" value="1"/>
</dbReference>
<comment type="caution">
    <text evidence="9">The sequence shown here is derived from an EMBL/GenBank/DDBJ whole genome shotgun (WGS) entry which is preliminary data.</text>
</comment>
<feature type="active site" description="Charge relay system" evidence="7">
    <location>
        <position position="148"/>
    </location>
</feature>
<evidence type="ECO:0000256" key="6">
    <source>
        <dbReference type="ARBA" id="ARBA00047407"/>
    </source>
</evidence>
<dbReference type="SUPFAM" id="SSF75304">
    <property type="entry name" value="Amidase signature (AS) enzymes"/>
    <property type="match status" value="1"/>
</dbReference>
<comment type="catalytic activity">
    <reaction evidence="6 7">
        <text>L-glutamyl-tRNA(Gln) + L-glutamine + ATP + H2O = L-glutaminyl-tRNA(Gln) + L-glutamate + ADP + phosphate + H(+)</text>
        <dbReference type="Rhea" id="RHEA:17521"/>
        <dbReference type="Rhea" id="RHEA-COMP:9681"/>
        <dbReference type="Rhea" id="RHEA-COMP:9684"/>
        <dbReference type="ChEBI" id="CHEBI:15377"/>
        <dbReference type="ChEBI" id="CHEBI:15378"/>
        <dbReference type="ChEBI" id="CHEBI:29985"/>
        <dbReference type="ChEBI" id="CHEBI:30616"/>
        <dbReference type="ChEBI" id="CHEBI:43474"/>
        <dbReference type="ChEBI" id="CHEBI:58359"/>
        <dbReference type="ChEBI" id="CHEBI:78520"/>
        <dbReference type="ChEBI" id="CHEBI:78521"/>
        <dbReference type="ChEBI" id="CHEBI:456216"/>
        <dbReference type="EC" id="6.3.5.7"/>
    </reaction>
</comment>
<dbReference type="InterPro" id="IPR020556">
    <property type="entry name" value="Amidase_CS"/>
</dbReference>
<evidence type="ECO:0000256" key="2">
    <source>
        <dbReference type="ARBA" id="ARBA00022598"/>
    </source>
</evidence>
<reference evidence="9 10" key="1">
    <citation type="submission" date="2018-12" db="EMBL/GenBank/DDBJ databases">
        <title>The complete genome of the methanogenic archaea of the candidate phylum Verstraetearchaeota, obtained from the metagenome of underground thermal water.</title>
        <authorList>
            <person name="Kadnikov V.V."/>
            <person name="Mardanov A.V."/>
            <person name="Beletsky A.V."/>
            <person name="Karnachuk O.V."/>
            <person name="Ravin N.V."/>
        </authorList>
    </citation>
    <scope>NUCLEOTIDE SEQUENCE [LARGE SCALE GENOMIC DNA]</scope>
    <source>
        <strain evidence="9">Ch88</strain>
    </source>
</reference>
<comment type="subunit">
    <text evidence="7">Heterotrimer of A, B and C subunits.</text>
</comment>
<evidence type="ECO:0000256" key="1">
    <source>
        <dbReference type="ARBA" id="ARBA00008069"/>
    </source>
</evidence>
<organism evidence="9 10">
    <name type="scientific">Methanosuratincola subterraneus</name>
    <dbReference type="NCBI Taxonomy" id="2593994"/>
    <lineage>
        <taxon>Archaea</taxon>
        <taxon>Thermoproteota</taxon>
        <taxon>Methanosuratincolia</taxon>
        <taxon>Candidatus Methanomethylicales</taxon>
        <taxon>Candidatus Methanomethylicaceae</taxon>
        <taxon>Candidatus Methanosuratincola (ex Vanwonterghem et al. 2016)</taxon>
    </lineage>
</organism>